<organism evidence="1 2">
    <name type="scientific">Paralabilibaculum antarcticum</name>
    <dbReference type="NCBI Taxonomy" id="2912572"/>
    <lineage>
        <taxon>Bacteria</taxon>
        <taxon>Pseudomonadati</taxon>
        <taxon>Bacteroidota</taxon>
        <taxon>Bacteroidia</taxon>
        <taxon>Marinilabiliales</taxon>
        <taxon>Marinifilaceae</taxon>
        <taxon>Paralabilibaculum</taxon>
    </lineage>
</organism>
<protein>
    <submittedName>
        <fullName evidence="1">Uncharacterized protein</fullName>
    </submittedName>
</protein>
<dbReference type="RefSeq" id="WP_275111366.1">
    <property type="nucleotide sequence ID" value="NZ_JAKJSC010000007.1"/>
</dbReference>
<keyword evidence="2" id="KW-1185">Reference proteome</keyword>
<sequence>MKTVKIIITLLFVCYNLSILNAQNWNYNNNRIAISFDGNSAPDHQYKWPIGDPDDWGAAAASLAILAKLELQDKLVHCSYNNFIDAPAGPDSENQNKISCDGAISRWNFNAAIFYDVTKQLEEAKTNLASEMILSTAENPLYFIHAGLSEFVYQAVEKAIDMGGLEALKHVKLVSHSGFNENETRRDWHHTWSDILELCGNRIQYHKIIDQNACGNPDVLWCSGKDFSPWYWMRDHKDEGIRFLYKRAQAHATGKADISDAGMLFWLFTGDENGNPEKFKTFLGDGILR</sequence>
<dbReference type="Proteomes" id="UP001528920">
    <property type="component" value="Unassembled WGS sequence"/>
</dbReference>
<reference evidence="1 2" key="1">
    <citation type="submission" date="2022-01" db="EMBL/GenBank/DDBJ databases">
        <title>Labilibaculum sp. nov, a marine bacterium isolated from Antarctica.</title>
        <authorList>
            <person name="Dai W."/>
        </authorList>
    </citation>
    <scope>NUCLEOTIDE SEQUENCE [LARGE SCALE GENOMIC DNA]</scope>
    <source>
        <strain evidence="1 2">DW002</strain>
    </source>
</reference>
<dbReference type="EMBL" id="JAKJSC010000007">
    <property type="protein sequence ID" value="MDE5420035.1"/>
    <property type="molecule type" value="Genomic_DNA"/>
</dbReference>
<accession>A0ABT5VXA9</accession>
<gene>
    <name evidence="1" type="ORF">L3049_18755</name>
</gene>
<comment type="caution">
    <text evidence="1">The sequence shown here is derived from an EMBL/GenBank/DDBJ whole genome shotgun (WGS) entry which is preliminary data.</text>
</comment>
<name>A0ABT5VXA9_9BACT</name>
<evidence type="ECO:0000313" key="1">
    <source>
        <dbReference type="EMBL" id="MDE5420035.1"/>
    </source>
</evidence>
<proteinExistence type="predicted"/>
<evidence type="ECO:0000313" key="2">
    <source>
        <dbReference type="Proteomes" id="UP001528920"/>
    </source>
</evidence>